<evidence type="ECO:0000313" key="2">
    <source>
        <dbReference type="Proteomes" id="UP000826212"/>
    </source>
</evidence>
<dbReference type="Proteomes" id="UP000826212">
    <property type="component" value="Chromosome"/>
</dbReference>
<protein>
    <submittedName>
        <fullName evidence="1">TonB-dependent receptor plug domain-containing protein</fullName>
    </submittedName>
</protein>
<proteinExistence type="predicted"/>
<keyword evidence="2" id="KW-1185">Reference proteome</keyword>
<organism evidence="1 2">
    <name type="scientific">Halosquirtibacter laminarini</name>
    <dbReference type="NCBI Taxonomy" id="3374600"/>
    <lineage>
        <taxon>Bacteria</taxon>
        <taxon>Pseudomonadati</taxon>
        <taxon>Bacteroidota</taxon>
        <taxon>Bacteroidia</taxon>
        <taxon>Marinilabiliales</taxon>
        <taxon>Prolixibacteraceae</taxon>
        <taxon>Halosquirtibacter</taxon>
    </lineage>
</organism>
<gene>
    <name evidence="1" type="ORF">K4L44_05695</name>
</gene>
<keyword evidence="1" id="KW-0675">Receptor</keyword>
<reference evidence="1" key="1">
    <citation type="submission" date="2021-08" db="EMBL/GenBank/DDBJ databases">
        <title>Novel anaerobic bacterium isolated from sea squirt in East Sea, Republic of Korea.</title>
        <authorList>
            <person name="Nguyen T.H."/>
            <person name="Li Z."/>
            <person name="Lee Y.-J."/>
            <person name="Ko J."/>
            <person name="Kim S.-G."/>
        </authorList>
    </citation>
    <scope>NUCLEOTIDE SEQUENCE</scope>
    <source>
        <strain evidence="1">KCTC 25031</strain>
    </source>
</reference>
<evidence type="ECO:0000313" key="1">
    <source>
        <dbReference type="EMBL" id="QZE15326.1"/>
    </source>
</evidence>
<sequence>MSNICSVLLFLLLIGGSTISYGAPKKFYIKGTIVSKDDKLPLPGASVVIHSLKKGVVTDKNGSYQLLVPEGKHSLYVSYIGFASIRKEVKVKGNDKTVDIVLSKTTKELSDVVVNGTSVASSMRENALPISVISMDEIKGSVGDVNDVLSRTAGVKIRRTGAEGASSRLSVRGLEGKRIGYYIEGMPMNDNADFLDLNDIPVDMIERIEVYKGVVPARFGGSSIGGAVNIVTKEYPEKYMDAAYSFGSYNTHKMNCILKRNNKKRGFEYGIGGWYTTSDNNYEMELPLEPGHYVTRSHDKFVKKVLAGGMTFKRLWFDEIVFEPSYTNTKKEIQGITGFDIQGAYMLNESYVLSNKFKKSDFLVKNLYLDIANNIGCAITQFKDTANARYDFNGTKYPAVHALGGEVGVTPNDSYNKKYIGMQKTNLNYELSSNHNLNLNSVYNYAYNIPQDTLEEKARGYRTNFNSRMNSYIAGLALESSTNNKRLVNAFSVKYYYYSMNSTLAELNNGSATKKVSIQKQDWGISDGVRFRFNPYLLVKASLAYDVRIPSESELLGDGFLITPAVDLVPERNTSANLGWMYERRNSSGNLFSLELNTFYMYLIDMIRFTGGPLQSIYQNFGRMRTLGMEAEIKWDVTNHVYLFANGTYQDLRDDREYGPNSTVANFSKGARMPNIPYLFFNCGFDLHKENLFGGRGQNTRLYSELSFVEEYYRDFKLSNFQEKIIPRATTVQLGLEHSLFNGGVILSFQVNNLTNAKVISEFNRPLPGRNFNMKIRYIWK</sequence>
<dbReference type="EMBL" id="CP081303">
    <property type="protein sequence ID" value="QZE15326.1"/>
    <property type="molecule type" value="Genomic_DNA"/>
</dbReference>
<accession>A0AC61NI27</accession>
<name>A0AC61NI27_9BACT</name>